<evidence type="ECO:0000313" key="2">
    <source>
        <dbReference type="EMBL" id="ATX80383.1"/>
    </source>
</evidence>
<keyword evidence="3" id="KW-1185">Reference proteome</keyword>
<dbReference type="RefSeq" id="WP_232710141.1">
    <property type="nucleotide sequence ID" value="NZ_CP018799.1"/>
</dbReference>
<keyword evidence="2" id="KW-0132">Cell division</keyword>
<dbReference type="EMBL" id="CP018799">
    <property type="protein sequence ID" value="ATX80383.1"/>
    <property type="molecule type" value="Genomic_DNA"/>
</dbReference>
<dbReference type="AlphaFoldDB" id="A0A2K8KZL3"/>
<dbReference type="Pfam" id="PF04977">
    <property type="entry name" value="DivIC"/>
    <property type="match status" value="1"/>
</dbReference>
<keyword evidence="2" id="KW-0131">Cell cycle</keyword>
<dbReference type="InterPro" id="IPR007060">
    <property type="entry name" value="FtsL/DivIC"/>
</dbReference>
<reference evidence="2 3" key="1">
    <citation type="submission" date="2016-12" db="EMBL/GenBank/DDBJ databases">
        <title>Isolation and genomic insights into novel planktonic Zetaproteobacteria from stratified waters of the Chesapeake Bay.</title>
        <authorList>
            <person name="McAllister S.M."/>
            <person name="Kato S."/>
            <person name="Chan C.S."/>
            <person name="Chiu B.K."/>
            <person name="Field E.K."/>
        </authorList>
    </citation>
    <scope>NUCLEOTIDE SEQUENCE [LARGE SCALE GENOMIC DNA]</scope>
    <source>
        <strain evidence="2 3">CP-5</strain>
    </source>
</reference>
<sequence length="103" mass="12069">MGRWLFWGLSAVGLCYMVWSMVFSDHGYLVYRQEAMQTAELRGELKELQVERERLAQEVLRLRNDPDALEELVHRELGYVYPDEIILVMPEHAGEEEEKVSSP</sequence>
<organism evidence="2 3">
    <name type="scientific">Mariprofundus aestuarium</name>
    <dbReference type="NCBI Taxonomy" id="1921086"/>
    <lineage>
        <taxon>Bacteria</taxon>
        <taxon>Pseudomonadati</taxon>
        <taxon>Pseudomonadota</taxon>
        <taxon>Candidatius Mariprofundia</taxon>
        <taxon>Mariprofundales</taxon>
        <taxon>Mariprofundaceae</taxon>
        <taxon>Mariprofundus</taxon>
    </lineage>
</organism>
<keyword evidence="1" id="KW-0175">Coiled coil</keyword>
<feature type="coiled-coil region" evidence="1">
    <location>
        <begin position="31"/>
        <end position="65"/>
    </location>
</feature>
<dbReference type="Proteomes" id="UP000231701">
    <property type="component" value="Chromosome"/>
</dbReference>
<gene>
    <name evidence="2" type="ORF">Ga0123461_1977</name>
</gene>
<name>A0A2K8KZL3_MARES</name>
<proteinExistence type="predicted"/>
<accession>A0A2K8KZL3</accession>
<dbReference type="KEGG" id="maes:Ga0123461_1977"/>
<evidence type="ECO:0000256" key="1">
    <source>
        <dbReference type="SAM" id="Coils"/>
    </source>
</evidence>
<protein>
    <submittedName>
        <fullName evidence="2">Cell division protein FtsB</fullName>
    </submittedName>
</protein>
<evidence type="ECO:0000313" key="3">
    <source>
        <dbReference type="Proteomes" id="UP000231701"/>
    </source>
</evidence>
<dbReference type="GO" id="GO:0051301">
    <property type="term" value="P:cell division"/>
    <property type="evidence" value="ECO:0007669"/>
    <property type="project" value="UniProtKB-KW"/>
</dbReference>